<keyword evidence="2 9" id="KW-0540">Nuclease</keyword>
<keyword evidence="9" id="KW-0698">rRNA processing</keyword>
<dbReference type="PROSITE" id="PS01292">
    <property type="entry name" value="UPF0036"/>
    <property type="match status" value="1"/>
</dbReference>
<feature type="binding site" evidence="12">
    <location>
        <position position="52"/>
    </location>
    <ligand>
        <name>Ca(2+)</name>
        <dbReference type="ChEBI" id="CHEBI:29108"/>
    </ligand>
</feature>
<dbReference type="EMBL" id="HF951689">
    <property type="protein sequence ID" value="CCW35732.1"/>
    <property type="molecule type" value="Genomic_DNA"/>
</dbReference>
<keyword evidence="1 9" id="KW-0963">Cytoplasm</keyword>
<dbReference type="Proteomes" id="UP000014227">
    <property type="component" value="Chromosome I"/>
</dbReference>
<feature type="domain" description="Metallo-beta-lactamase" evidence="13">
    <location>
        <begin position="17"/>
        <end position="219"/>
    </location>
</feature>
<evidence type="ECO:0000259" key="13">
    <source>
        <dbReference type="SMART" id="SM00849"/>
    </source>
</evidence>
<keyword evidence="6 12" id="KW-0862">Zinc</keyword>
<dbReference type="Pfam" id="PF22505">
    <property type="entry name" value="RNase_J_b_CASP"/>
    <property type="match status" value="1"/>
</dbReference>
<dbReference type="Pfam" id="PF07521">
    <property type="entry name" value="RMMBL"/>
    <property type="match status" value="1"/>
</dbReference>
<dbReference type="InterPro" id="IPR001587">
    <property type="entry name" value="RNase_J_CS"/>
</dbReference>
<feature type="binding site" evidence="12">
    <location>
        <position position="79"/>
    </location>
    <ligand>
        <name>Zn(2+)</name>
        <dbReference type="ChEBI" id="CHEBI:29105"/>
        <label>2</label>
        <note>catalytic</note>
    </ligand>
</feature>
<evidence type="ECO:0000313" key="14">
    <source>
        <dbReference type="EMBL" id="CCW35732.1"/>
    </source>
</evidence>
<dbReference type="PANTHER" id="PTHR43694:SF1">
    <property type="entry name" value="RIBONUCLEASE J"/>
    <property type="match status" value="1"/>
</dbReference>
<dbReference type="HOGENOM" id="CLU_008727_3_1_0"/>
<dbReference type="PIRSF" id="PIRSF004803">
    <property type="entry name" value="RnjA"/>
    <property type="match status" value="1"/>
</dbReference>
<keyword evidence="5 9" id="KW-0378">Hydrolase</keyword>
<evidence type="ECO:0000256" key="9">
    <source>
        <dbReference type="HAMAP-Rule" id="MF_01491"/>
    </source>
</evidence>
<comment type="subunit">
    <text evidence="9">Homodimer, may be a subunit of the RNA degradosome.</text>
</comment>
<dbReference type="OrthoDB" id="9758375at2"/>
<dbReference type="Gene3D" id="3.10.20.580">
    <property type="match status" value="1"/>
</dbReference>
<evidence type="ECO:0000256" key="5">
    <source>
        <dbReference type="ARBA" id="ARBA00022801"/>
    </source>
</evidence>
<dbReference type="AlphaFoldDB" id="S0EZE7"/>
<dbReference type="GO" id="GO:0005737">
    <property type="term" value="C:cytoplasm"/>
    <property type="evidence" value="ECO:0007669"/>
    <property type="project" value="UniProtKB-SubCell"/>
</dbReference>
<dbReference type="Gene3D" id="3.40.50.10710">
    <property type="entry name" value="Metallo-hydrolase/oxidoreductase"/>
    <property type="match status" value="1"/>
</dbReference>
<feature type="binding site" evidence="12">
    <location>
        <position position="448"/>
    </location>
    <ligand>
        <name>Ca(2+)</name>
        <dbReference type="ChEBI" id="CHEBI:29108"/>
    </ligand>
</feature>
<dbReference type="CDD" id="cd07714">
    <property type="entry name" value="RNaseJ_MBL-fold"/>
    <property type="match status" value="1"/>
</dbReference>
<sequence>MPSKLKIISLGGSGEVGKNMLVFHYTADEAGLEDAIVVVDSGVMFPTEEHPGVDLIIPDITYLLEHRDLVKAICLTHGHEDHIGALPFVLRQLPVPIYGTPLTLGMVREKLTEHGLAAATELHNYPDREPVTFGPISVEAIHVTHTLPDTVSLVLRTPVGTVVHTGDFKIDQTPVDNRICDLARFSEVGEQGVTLLISDSVNAERKGWCPSERTLRPTFEQFMREAEGRFILATFGSNLHRVQMVCDVAANLGRKVAIYGRSMKQNVATARALGYLKIEDSLLVRVEDLSNYAPNEIVILTTGSQGEPLAGLTRMSRDEHSPLRIQPSDTVILSSTPIPGNEDSVWRVVNRICRIGARMIYDHIHNVHVSGHAYQEELKMMITLTRPEFVVPYHGEPRHYAAYVRLAREMGYPEDQILTFETGQALEMDAEGVRHCKETIPHGSVLVDGISTGGVSDVVLRDRKHLSQGGTVIVTLGLERDTGEIVSGPDLLSRGFLHPEDSSELFEEAAERVRQAIEELDEDEFFDLDTLRVTIHDTVARFLRKRTNRHPVVIPVVMEV</sequence>
<feature type="binding site" evidence="12">
    <location>
        <position position="82"/>
    </location>
    <ligand>
        <name>Zn(2+)</name>
        <dbReference type="ChEBI" id="CHEBI:29105"/>
        <label>1</label>
        <note>catalytic</note>
    </ligand>
</feature>
<comment type="function">
    <text evidence="9">An RNase that has 5'-3' exonuclease and possibly endonuclease activity. Involved in maturation of rRNA and in some organisms also mRNA maturation and/or decay.</text>
</comment>
<dbReference type="InterPro" id="IPR004613">
    <property type="entry name" value="RNase_J"/>
</dbReference>
<dbReference type="Gene3D" id="3.60.15.10">
    <property type="entry name" value="Ribonuclease Z/Hydroxyacylglutathione hydrolase-like"/>
    <property type="match status" value="1"/>
</dbReference>
<dbReference type="Pfam" id="PF00753">
    <property type="entry name" value="Lactamase_B"/>
    <property type="match status" value="1"/>
</dbReference>
<dbReference type="InterPro" id="IPR011108">
    <property type="entry name" value="RMMBL"/>
</dbReference>
<evidence type="ECO:0000256" key="1">
    <source>
        <dbReference type="ARBA" id="ARBA00022490"/>
    </source>
</evidence>
<dbReference type="InterPro" id="IPR001279">
    <property type="entry name" value="Metallo-B-lactamas"/>
</dbReference>
<dbReference type="InParanoid" id="S0EZE7"/>
<dbReference type="InterPro" id="IPR041636">
    <property type="entry name" value="RNase_J_C"/>
</dbReference>
<comment type="subcellular location">
    <subcellularLocation>
        <location evidence="9">Cytoplasm</location>
    </subcellularLocation>
</comment>
<comment type="similarity">
    <text evidence="9">Belongs to the metallo-beta-lactamase superfamily. RNA-metabolizing metallo-beta-lactamase-like family. Bacterial RNase J subfamily.</text>
</comment>
<dbReference type="PATRIC" id="fig|1303518.3.peg.1980"/>
<evidence type="ECO:0000313" key="15">
    <source>
        <dbReference type="Proteomes" id="UP000014227"/>
    </source>
</evidence>
<evidence type="ECO:0000256" key="10">
    <source>
        <dbReference type="PIRSR" id="PIRSR004803-1"/>
    </source>
</evidence>
<feature type="binding site" evidence="12">
    <location>
        <position position="167"/>
    </location>
    <ligand>
        <name>Zn(2+)</name>
        <dbReference type="ChEBI" id="CHEBI:29105"/>
        <label>1</label>
        <note>catalytic</note>
    </ligand>
</feature>
<comment type="cofactor">
    <cofactor evidence="12">
        <name>Ca(2+)</name>
        <dbReference type="ChEBI" id="CHEBI:29108"/>
    </cofactor>
    <text evidence="12">Binds 1 Ca(2+) cation per subunit. Seen in 1 crystal structure, it is not clear if it is physiologically important.</text>
</comment>
<dbReference type="InterPro" id="IPR055132">
    <property type="entry name" value="RNase_J_b_CASP"/>
</dbReference>
<evidence type="ECO:0000256" key="11">
    <source>
        <dbReference type="PIRSR" id="PIRSR004803-2"/>
    </source>
</evidence>
<dbReference type="EC" id="3.1.-.-" evidence="9"/>
<dbReference type="GO" id="GO:0003723">
    <property type="term" value="F:RNA binding"/>
    <property type="evidence" value="ECO:0007669"/>
    <property type="project" value="UniProtKB-UniRule"/>
</dbReference>
<dbReference type="GO" id="GO:0008270">
    <property type="term" value="F:zinc ion binding"/>
    <property type="evidence" value="ECO:0007669"/>
    <property type="project" value="InterPro"/>
</dbReference>
<feature type="binding site" evidence="12">
    <location>
        <position position="77"/>
    </location>
    <ligand>
        <name>Zn(2+)</name>
        <dbReference type="ChEBI" id="CHEBI:29105"/>
        <label>1</label>
        <note>catalytic</note>
    </ligand>
</feature>
<evidence type="ECO:0000256" key="4">
    <source>
        <dbReference type="ARBA" id="ARBA00022759"/>
    </source>
</evidence>
<feature type="active site" description="Proton donor" evidence="10">
    <location>
        <position position="199"/>
    </location>
</feature>
<keyword evidence="4 9" id="KW-0255">Endonuclease</keyword>
<evidence type="ECO:0000256" key="2">
    <source>
        <dbReference type="ARBA" id="ARBA00022722"/>
    </source>
</evidence>
<organism evidence="14 15">
    <name type="scientific">Chthonomonas calidirosea (strain DSM 23976 / ICMP 18418 / T49)</name>
    <dbReference type="NCBI Taxonomy" id="1303518"/>
    <lineage>
        <taxon>Bacteria</taxon>
        <taxon>Bacillati</taxon>
        <taxon>Armatimonadota</taxon>
        <taxon>Chthonomonadia</taxon>
        <taxon>Chthonomonadales</taxon>
        <taxon>Chthonomonadaceae</taxon>
        <taxon>Chthonomonas</taxon>
    </lineage>
</organism>
<gene>
    <name evidence="9" type="primary">rnj</name>
    <name evidence="14" type="ORF">CCALI_01924</name>
</gene>
<reference evidence="15" key="1">
    <citation type="submission" date="2013-03" db="EMBL/GenBank/DDBJ databases">
        <title>Genome sequence of Chthonomonas calidirosea, the first sequenced genome from the Armatimonadetes phylum (formally candidate division OP10).</title>
        <authorList>
            <person name="Lee K.C.Y."/>
            <person name="Morgan X.C."/>
            <person name="Dunfield P.F."/>
            <person name="Tamas I."/>
            <person name="Houghton K.M."/>
            <person name="Vyssotski M."/>
            <person name="Ryan J.L.J."/>
            <person name="Lagutin K."/>
            <person name="McDonald I.R."/>
            <person name="Stott M.B."/>
        </authorList>
    </citation>
    <scope>NUCLEOTIDE SEQUENCE [LARGE SCALE GENOMIC DNA]</scope>
    <source>
        <strain evidence="15">DSM 23976 / ICMP 18418 / T49</strain>
    </source>
</reference>
<keyword evidence="15" id="KW-1185">Reference proteome</keyword>
<feature type="binding site" evidence="12">
    <location>
        <position position="394"/>
    </location>
    <ligand>
        <name>Zn(2+)</name>
        <dbReference type="ChEBI" id="CHEBI:29105"/>
        <label>1</label>
        <note>catalytic</note>
    </ligand>
</feature>
<evidence type="ECO:0000256" key="12">
    <source>
        <dbReference type="PIRSR" id="PIRSR004803-3"/>
    </source>
</evidence>
<keyword evidence="12" id="KW-0106">Calcium</keyword>
<dbReference type="InterPro" id="IPR042173">
    <property type="entry name" value="RNase_J_2"/>
</dbReference>
<proteinExistence type="inferred from homology"/>
<dbReference type="GO" id="GO:0004521">
    <property type="term" value="F:RNA endonuclease activity"/>
    <property type="evidence" value="ECO:0007669"/>
    <property type="project" value="UniProtKB-UniRule"/>
</dbReference>
<feature type="binding site" evidence="12">
    <location>
        <position position="145"/>
    </location>
    <ligand>
        <name>Zn(2+)</name>
        <dbReference type="ChEBI" id="CHEBI:29105"/>
        <label>1</label>
        <note>catalytic</note>
    </ligand>
</feature>
<evidence type="ECO:0000256" key="8">
    <source>
        <dbReference type="ARBA" id="ARBA00022884"/>
    </source>
</evidence>
<dbReference type="RefSeq" id="WP_016483257.1">
    <property type="nucleotide sequence ID" value="NC_021487.1"/>
</dbReference>
<feature type="binding site" evidence="12">
    <location>
        <position position="54"/>
    </location>
    <ligand>
        <name>Ca(2+)</name>
        <dbReference type="ChEBI" id="CHEBI:29108"/>
    </ligand>
</feature>
<dbReference type="SUPFAM" id="SSF56281">
    <property type="entry name" value="Metallo-hydrolase/oxidoreductase"/>
    <property type="match status" value="1"/>
</dbReference>
<dbReference type="KEGG" id="ccz:CCALI_01924"/>
<accession>S0EZE7</accession>
<feature type="active site" description="Proton acceptor" evidence="10">
    <location>
        <position position="372"/>
    </location>
</feature>
<keyword evidence="7 9" id="KW-0269">Exonuclease</keyword>
<dbReference type="STRING" id="454171.CP488_02170"/>
<keyword evidence="8 9" id="KW-0694">RNA-binding</keyword>
<dbReference type="PANTHER" id="PTHR43694">
    <property type="entry name" value="RIBONUCLEASE J"/>
    <property type="match status" value="1"/>
</dbReference>
<dbReference type="GO" id="GO:0004534">
    <property type="term" value="F:5'-3' RNA exonuclease activity"/>
    <property type="evidence" value="ECO:0007669"/>
    <property type="project" value="UniProtKB-UniRule"/>
</dbReference>
<feature type="binding site" evidence="9 11">
    <location>
        <begin position="368"/>
        <end position="372"/>
    </location>
    <ligand>
        <name>substrate</name>
    </ligand>
</feature>
<dbReference type="NCBIfam" id="TIGR00649">
    <property type="entry name" value="MG423"/>
    <property type="match status" value="1"/>
</dbReference>
<dbReference type="SMART" id="SM00849">
    <property type="entry name" value="Lactamase_B"/>
    <property type="match status" value="1"/>
</dbReference>
<dbReference type="eggNOG" id="COG0595">
    <property type="taxonomic scope" value="Bacteria"/>
</dbReference>
<dbReference type="InterPro" id="IPR036866">
    <property type="entry name" value="RibonucZ/Hydroxyglut_hydro"/>
</dbReference>
<dbReference type="HAMAP" id="MF_01491">
    <property type="entry name" value="RNase_J_bact"/>
    <property type="match status" value="1"/>
</dbReference>
<dbReference type="GO" id="GO:0006364">
    <property type="term" value="P:rRNA processing"/>
    <property type="evidence" value="ECO:0007669"/>
    <property type="project" value="UniProtKB-UniRule"/>
</dbReference>
<feature type="binding site" evidence="12">
    <location>
        <position position="81"/>
    </location>
    <ligand>
        <name>Zn(2+)</name>
        <dbReference type="ChEBI" id="CHEBI:29105"/>
        <label>1</label>
        <note>catalytic</note>
    </ligand>
</feature>
<keyword evidence="3 12" id="KW-0479">Metal-binding</keyword>
<dbReference type="Pfam" id="PF17770">
    <property type="entry name" value="RNase_J_C"/>
    <property type="match status" value="1"/>
</dbReference>
<dbReference type="FunCoup" id="S0EZE7">
    <property type="interactions" value="236"/>
</dbReference>
<comment type="cofactor">
    <cofactor evidence="12">
        <name>Zn(2+)</name>
        <dbReference type="ChEBI" id="CHEBI:29105"/>
    </cofactor>
    <text evidence="12">Binds 2 Zn(2+) ions per subunit. It is not clear if Zn(2+) or Mg(2+) is physiologically important.</text>
</comment>
<evidence type="ECO:0000256" key="7">
    <source>
        <dbReference type="ARBA" id="ARBA00022839"/>
    </source>
</evidence>
<name>S0EZE7_CHTCT</name>
<evidence type="ECO:0000256" key="6">
    <source>
        <dbReference type="ARBA" id="ARBA00022833"/>
    </source>
</evidence>
<dbReference type="InterPro" id="IPR030854">
    <property type="entry name" value="RNase_J_bac"/>
</dbReference>
<protein>
    <recommendedName>
        <fullName evidence="9">Ribonuclease J</fullName>
        <shortName evidence="9">RNase J</shortName>
        <ecNumber evidence="9">3.1.-.-</ecNumber>
    </recommendedName>
</protein>
<evidence type="ECO:0000256" key="3">
    <source>
        <dbReference type="ARBA" id="ARBA00022723"/>
    </source>
</evidence>